<dbReference type="CDD" id="cd04301">
    <property type="entry name" value="NAT_SF"/>
    <property type="match status" value="1"/>
</dbReference>
<keyword evidence="2 4" id="KW-0012">Acyltransferase</keyword>
<dbReference type="Gene3D" id="3.40.630.30">
    <property type="match status" value="1"/>
</dbReference>
<dbReference type="GO" id="GO:0016746">
    <property type="term" value="F:acyltransferase activity"/>
    <property type="evidence" value="ECO:0007669"/>
    <property type="project" value="UniProtKB-KW"/>
</dbReference>
<protein>
    <submittedName>
        <fullName evidence="4">GNAT family N-acetyltransferase</fullName>
        <ecNumber evidence="4">2.3.-.-</ecNumber>
    </submittedName>
</protein>
<evidence type="ECO:0000313" key="4">
    <source>
        <dbReference type="EMBL" id="MFC4006910.1"/>
    </source>
</evidence>
<dbReference type="SUPFAM" id="SSF55729">
    <property type="entry name" value="Acyl-CoA N-acyltransferases (Nat)"/>
    <property type="match status" value="1"/>
</dbReference>
<dbReference type="EMBL" id="JBHSBI010000003">
    <property type="protein sequence ID" value="MFC4006910.1"/>
    <property type="molecule type" value="Genomic_DNA"/>
</dbReference>
<sequence>MSGLIVDVRLVGVSDPAAAPLLEGLRLEYTSRYGANDELARFPEAEFAPPHGAFIVLARDGETVAGGAFRRHDETTAELKRLWTHPGHRRAGLGRLVVGELEREARGRGYRRIYLTTGPRQPEAVGLYLASGYEPQFDLTNRPTEGPLAFIKNLRPHTSERKLP</sequence>
<dbReference type="PANTHER" id="PTHR43877">
    <property type="entry name" value="AMINOALKYLPHOSPHONATE N-ACETYLTRANSFERASE-RELATED-RELATED"/>
    <property type="match status" value="1"/>
</dbReference>
<dbReference type="InterPro" id="IPR000182">
    <property type="entry name" value="GNAT_dom"/>
</dbReference>
<evidence type="ECO:0000256" key="2">
    <source>
        <dbReference type="ARBA" id="ARBA00023315"/>
    </source>
</evidence>
<accession>A0ABV8G0Z7</accession>
<name>A0ABV8G0Z7_9ACTN</name>
<dbReference type="InterPro" id="IPR050832">
    <property type="entry name" value="Bact_Acetyltransf"/>
</dbReference>
<dbReference type="RefSeq" id="WP_379527058.1">
    <property type="nucleotide sequence ID" value="NZ_JBHSBI010000003.1"/>
</dbReference>
<comment type="caution">
    <text evidence="4">The sequence shown here is derived from an EMBL/GenBank/DDBJ whole genome shotgun (WGS) entry which is preliminary data.</text>
</comment>
<feature type="domain" description="N-acetyltransferase" evidence="3">
    <location>
        <begin position="6"/>
        <end position="155"/>
    </location>
</feature>
<dbReference type="Pfam" id="PF00583">
    <property type="entry name" value="Acetyltransf_1"/>
    <property type="match status" value="1"/>
</dbReference>
<dbReference type="PROSITE" id="PS51186">
    <property type="entry name" value="GNAT"/>
    <property type="match status" value="1"/>
</dbReference>
<dbReference type="InterPro" id="IPR016181">
    <property type="entry name" value="Acyl_CoA_acyltransferase"/>
</dbReference>
<organism evidence="4 5">
    <name type="scientific">Nonomuraea purpurea</name>
    <dbReference type="NCBI Taxonomy" id="1849276"/>
    <lineage>
        <taxon>Bacteria</taxon>
        <taxon>Bacillati</taxon>
        <taxon>Actinomycetota</taxon>
        <taxon>Actinomycetes</taxon>
        <taxon>Streptosporangiales</taxon>
        <taxon>Streptosporangiaceae</taxon>
        <taxon>Nonomuraea</taxon>
    </lineage>
</organism>
<evidence type="ECO:0000259" key="3">
    <source>
        <dbReference type="PROSITE" id="PS51186"/>
    </source>
</evidence>
<evidence type="ECO:0000256" key="1">
    <source>
        <dbReference type="ARBA" id="ARBA00022679"/>
    </source>
</evidence>
<gene>
    <name evidence="4" type="ORF">ACFOY2_06745</name>
</gene>
<dbReference type="PANTHER" id="PTHR43877:SF2">
    <property type="entry name" value="AMINOALKYLPHOSPHONATE N-ACETYLTRANSFERASE-RELATED"/>
    <property type="match status" value="1"/>
</dbReference>
<proteinExistence type="predicted"/>
<evidence type="ECO:0000313" key="5">
    <source>
        <dbReference type="Proteomes" id="UP001595851"/>
    </source>
</evidence>
<dbReference type="Proteomes" id="UP001595851">
    <property type="component" value="Unassembled WGS sequence"/>
</dbReference>
<dbReference type="EC" id="2.3.-.-" evidence="4"/>
<keyword evidence="1 4" id="KW-0808">Transferase</keyword>
<keyword evidence="5" id="KW-1185">Reference proteome</keyword>
<reference evidence="5" key="1">
    <citation type="journal article" date="2019" name="Int. J. Syst. Evol. Microbiol.">
        <title>The Global Catalogue of Microorganisms (GCM) 10K type strain sequencing project: providing services to taxonomists for standard genome sequencing and annotation.</title>
        <authorList>
            <consortium name="The Broad Institute Genomics Platform"/>
            <consortium name="The Broad Institute Genome Sequencing Center for Infectious Disease"/>
            <person name="Wu L."/>
            <person name="Ma J."/>
        </authorList>
    </citation>
    <scope>NUCLEOTIDE SEQUENCE [LARGE SCALE GENOMIC DNA]</scope>
    <source>
        <strain evidence="5">TBRC 1276</strain>
    </source>
</reference>